<dbReference type="InterPro" id="IPR037883">
    <property type="entry name" value="Knr4/Smi1-like_sf"/>
</dbReference>
<dbReference type="Gene3D" id="3.40.1580.10">
    <property type="entry name" value="SMI1/KNR4-like"/>
    <property type="match status" value="1"/>
</dbReference>
<proteinExistence type="predicted"/>
<evidence type="ECO:0000259" key="1">
    <source>
        <dbReference type="Pfam" id="PF09346"/>
    </source>
</evidence>
<dbReference type="Pfam" id="PF09346">
    <property type="entry name" value="SMI1_KNR4"/>
    <property type="match status" value="1"/>
</dbReference>
<evidence type="ECO:0000313" key="2">
    <source>
        <dbReference type="EMBL" id="URN15476.1"/>
    </source>
</evidence>
<reference evidence="2" key="1">
    <citation type="submission" date="2022-04" db="EMBL/GenBank/DDBJ databases">
        <title>Systematic whole-genome sequencing reveals an unexpected diversity among actinomycetoma pathogens and provides insights into their antibacterial susceptibilities.</title>
        <authorList>
            <person name="Watson A.K."/>
            <person name="Kepplinger B."/>
            <person name="Bakhiet S.M."/>
            <person name="Mhmoud N.A."/>
            <person name="Chapman J."/>
            <person name="Allenby N."/>
            <person name="Mickiewicz K."/>
            <person name="Goodfellow M."/>
            <person name="Fahal A.H."/>
            <person name="Errington J."/>
        </authorList>
    </citation>
    <scope>NUCLEOTIDE SEQUENCE</scope>
    <source>
        <strain evidence="2">SD 504</strain>
    </source>
</reference>
<name>A0ABY4TAP8_9ACTN</name>
<dbReference type="RefSeq" id="WP_039829226.1">
    <property type="nucleotide sequence ID" value="NZ_CP095474.1"/>
</dbReference>
<organism evidence="2 3">
    <name type="scientific">Streptomyces sudanensis</name>
    <dbReference type="NCBI Taxonomy" id="436397"/>
    <lineage>
        <taxon>Bacteria</taxon>
        <taxon>Bacillati</taxon>
        <taxon>Actinomycetota</taxon>
        <taxon>Actinomycetes</taxon>
        <taxon>Kitasatosporales</taxon>
        <taxon>Streptomycetaceae</taxon>
        <taxon>Streptomyces</taxon>
    </lineage>
</organism>
<protein>
    <submittedName>
        <fullName evidence="2">SMI1/KNR4 family protein</fullName>
    </submittedName>
</protein>
<gene>
    <name evidence="2" type="ORF">MW084_05390</name>
</gene>
<feature type="domain" description="Knr4/Smi1-like" evidence="1">
    <location>
        <begin position="32"/>
        <end position="148"/>
    </location>
</feature>
<dbReference type="EMBL" id="CP095474">
    <property type="protein sequence ID" value="URN15476.1"/>
    <property type="molecule type" value="Genomic_DNA"/>
</dbReference>
<evidence type="ECO:0000313" key="3">
    <source>
        <dbReference type="Proteomes" id="UP001056383"/>
    </source>
</evidence>
<sequence length="183" mass="19932">MNDYAELLSRLAVAAADDVRSRTDEARRPPAPLSTADVEAAQAALGFRLPPLLAVLHTTVADGGFGPDYGLFPLRHAVSRYEALREDGPGREDWPWPEGVLPVADLGCAMLACVDCRSEGGTVLLFEPNPGDVDRAWYVLAPTLSAWFTAWLEGTGWFAEDEDFDGDLAPWPEHRARAATVRI</sequence>
<dbReference type="SUPFAM" id="SSF160631">
    <property type="entry name" value="SMI1/KNR4-like"/>
    <property type="match status" value="1"/>
</dbReference>
<dbReference type="Proteomes" id="UP001056383">
    <property type="component" value="Chromosome"/>
</dbReference>
<dbReference type="InterPro" id="IPR018958">
    <property type="entry name" value="Knr4/Smi1-like_dom"/>
</dbReference>
<accession>A0ABY4TAP8</accession>
<keyword evidence="3" id="KW-1185">Reference proteome</keyword>